<accession>A0A699SQH7</accession>
<gene>
    <name evidence="1" type="ORF">Tci_872171</name>
</gene>
<name>A0A699SQH7_TANCI</name>
<comment type="caution">
    <text evidence="1">The sequence shown here is derived from an EMBL/GenBank/DDBJ whole genome shotgun (WGS) entry which is preliminary data.</text>
</comment>
<dbReference type="EMBL" id="BKCJ011183307">
    <property type="protein sequence ID" value="GFD00202.1"/>
    <property type="molecule type" value="Genomic_DNA"/>
</dbReference>
<protein>
    <submittedName>
        <fullName evidence="1">Uncharacterized protein</fullName>
    </submittedName>
</protein>
<dbReference type="AlphaFoldDB" id="A0A699SQH7"/>
<organism evidence="1">
    <name type="scientific">Tanacetum cinerariifolium</name>
    <name type="common">Dalmatian daisy</name>
    <name type="synonym">Chrysanthemum cinerariifolium</name>
    <dbReference type="NCBI Taxonomy" id="118510"/>
    <lineage>
        <taxon>Eukaryota</taxon>
        <taxon>Viridiplantae</taxon>
        <taxon>Streptophyta</taxon>
        <taxon>Embryophyta</taxon>
        <taxon>Tracheophyta</taxon>
        <taxon>Spermatophyta</taxon>
        <taxon>Magnoliopsida</taxon>
        <taxon>eudicotyledons</taxon>
        <taxon>Gunneridae</taxon>
        <taxon>Pentapetalae</taxon>
        <taxon>asterids</taxon>
        <taxon>campanulids</taxon>
        <taxon>Asterales</taxon>
        <taxon>Asteraceae</taxon>
        <taxon>Asteroideae</taxon>
        <taxon>Anthemideae</taxon>
        <taxon>Anthemidinae</taxon>
        <taxon>Tanacetum</taxon>
    </lineage>
</organism>
<evidence type="ECO:0000313" key="1">
    <source>
        <dbReference type="EMBL" id="GFD00202.1"/>
    </source>
</evidence>
<sequence length="110" mass="12132">EGHGCSVPGDTFAFQKSNDKRELPRANVHTVSIGGIKFGVERLRSDYMCHAGDRRPTEDRQIQTTPVGTAAPVIRQISVTRVDERGRVHTDPLITASLDESFYPHGICAE</sequence>
<reference evidence="1" key="1">
    <citation type="journal article" date="2019" name="Sci. Rep.">
        <title>Draft genome of Tanacetum cinerariifolium, the natural source of mosquito coil.</title>
        <authorList>
            <person name="Yamashiro T."/>
            <person name="Shiraishi A."/>
            <person name="Satake H."/>
            <person name="Nakayama K."/>
        </authorList>
    </citation>
    <scope>NUCLEOTIDE SEQUENCE</scope>
</reference>
<proteinExistence type="predicted"/>
<feature type="non-terminal residue" evidence="1">
    <location>
        <position position="1"/>
    </location>
</feature>
<feature type="non-terminal residue" evidence="1">
    <location>
        <position position="110"/>
    </location>
</feature>